<keyword evidence="1" id="KW-0479">Metal-binding</keyword>
<evidence type="ECO:0000256" key="7">
    <source>
        <dbReference type="SAM" id="MobiDB-lite"/>
    </source>
</evidence>
<dbReference type="GO" id="GO:0000435">
    <property type="term" value="P:positive regulation of transcription from RNA polymerase II promoter by galactose"/>
    <property type="evidence" value="ECO:0007669"/>
    <property type="project" value="TreeGrafter"/>
</dbReference>
<feature type="compositionally biased region" description="Polar residues" evidence="7">
    <location>
        <begin position="24"/>
        <end position="34"/>
    </location>
</feature>
<feature type="region of interest" description="Disordered" evidence="7">
    <location>
        <begin position="136"/>
        <end position="161"/>
    </location>
</feature>
<dbReference type="GO" id="GO:0006351">
    <property type="term" value="P:DNA-templated transcription"/>
    <property type="evidence" value="ECO:0007669"/>
    <property type="project" value="InterPro"/>
</dbReference>
<dbReference type="Pfam" id="PF00172">
    <property type="entry name" value="Zn_clus"/>
    <property type="match status" value="1"/>
</dbReference>
<accession>A0A0D1XB42</accession>
<feature type="region of interest" description="Disordered" evidence="7">
    <location>
        <begin position="1"/>
        <end position="35"/>
    </location>
</feature>
<keyword evidence="6" id="KW-0175">Coiled coil</keyword>
<dbReference type="GO" id="GO:0008270">
    <property type="term" value="F:zinc ion binding"/>
    <property type="evidence" value="ECO:0007669"/>
    <property type="project" value="InterPro"/>
</dbReference>
<dbReference type="PANTHER" id="PTHR47424">
    <property type="entry name" value="REGULATORY PROTEIN GAL4"/>
    <property type="match status" value="1"/>
</dbReference>
<dbReference type="GO" id="GO:0000981">
    <property type="term" value="F:DNA-binding transcription factor activity, RNA polymerase II-specific"/>
    <property type="evidence" value="ECO:0007669"/>
    <property type="project" value="InterPro"/>
</dbReference>
<evidence type="ECO:0000256" key="1">
    <source>
        <dbReference type="ARBA" id="ARBA00022723"/>
    </source>
</evidence>
<evidence type="ECO:0000256" key="2">
    <source>
        <dbReference type="ARBA" id="ARBA00023015"/>
    </source>
</evidence>
<dbReference type="Pfam" id="PF04082">
    <property type="entry name" value="Fungal_trans"/>
    <property type="match status" value="1"/>
</dbReference>
<dbReference type="CDD" id="cd00067">
    <property type="entry name" value="GAL4"/>
    <property type="match status" value="1"/>
</dbReference>
<dbReference type="GO" id="GO:0005634">
    <property type="term" value="C:nucleus"/>
    <property type="evidence" value="ECO:0007669"/>
    <property type="project" value="TreeGrafter"/>
</dbReference>
<dbReference type="PANTHER" id="PTHR47424:SF3">
    <property type="entry name" value="REGULATORY PROTEIN GAL4"/>
    <property type="match status" value="1"/>
</dbReference>
<feature type="compositionally biased region" description="Polar residues" evidence="7">
    <location>
        <begin position="1"/>
        <end position="16"/>
    </location>
</feature>
<dbReference type="Gene3D" id="4.10.240.10">
    <property type="entry name" value="Zn(2)-C6 fungal-type DNA-binding domain"/>
    <property type="match status" value="1"/>
</dbReference>
<feature type="domain" description="Zn(2)-C6 fungal-type" evidence="8">
    <location>
        <begin position="44"/>
        <end position="74"/>
    </location>
</feature>
<dbReference type="InterPro" id="IPR001138">
    <property type="entry name" value="Zn2Cys6_DnaBD"/>
</dbReference>
<feature type="coiled-coil region" evidence="6">
    <location>
        <begin position="604"/>
        <end position="631"/>
    </location>
</feature>
<dbReference type="SUPFAM" id="SSF57701">
    <property type="entry name" value="Zn2/Cys6 DNA-binding domain"/>
    <property type="match status" value="1"/>
</dbReference>
<dbReference type="InterPro" id="IPR051127">
    <property type="entry name" value="Fungal_SecMet_Regulators"/>
</dbReference>
<dbReference type="PROSITE" id="PS50048">
    <property type="entry name" value="ZN2_CY6_FUNGAL_2"/>
    <property type="match status" value="1"/>
</dbReference>
<dbReference type="SMART" id="SM00066">
    <property type="entry name" value="GAL4"/>
    <property type="match status" value="1"/>
</dbReference>
<dbReference type="AlphaFoldDB" id="A0A0D1XB42"/>
<keyword evidence="2" id="KW-0805">Transcription regulation</keyword>
<dbReference type="PROSITE" id="PS00463">
    <property type="entry name" value="ZN2_CY6_FUNGAL_1"/>
    <property type="match status" value="1"/>
</dbReference>
<proteinExistence type="predicted"/>
<evidence type="ECO:0000256" key="6">
    <source>
        <dbReference type="SAM" id="Coils"/>
    </source>
</evidence>
<evidence type="ECO:0000313" key="9">
    <source>
        <dbReference type="EMBL" id="KIV85101.1"/>
    </source>
</evidence>
<dbReference type="EMBL" id="KN846951">
    <property type="protein sequence ID" value="KIV85101.1"/>
    <property type="molecule type" value="Genomic_DNA"/>
</dbReference>
<evidence type="ECO:0000256" key="5">
    <source>
        <dbReference type="ARBA" id="ARBA00023242"/>
    </source>
</evidence>
<dbReference type="InterPro" id="IPR036864">
    <property type="entry name" value="Zn2-C6_fun-type_DNA-bd_sf"/>
</dbReference>
<reference evidence="9 10" key="1">
    <citation type="submission" date="2015-01" db="EMBL/GenBank/DDBJ databases">
        <title>The Genome Sequence of Exophiala sideris CBS121828.</title>
        <authorList>
            <consortium name="The Broad Institute Genomics Platform"/>
            <person name="Cuomo C."/>
            <person name="de Hoog S."/>
            <person name="Gorbushina A."/>
            <person name="Stielow B."/>
            <person name="Teixiera M."/>
            <person name="Abouelleil A."/>
            <person name="Chapman S.B."/>
            <person name="Priest M."/>
            <person name="Young S.K."/>
            <person name="Wortman J."/>
            <person name="Nusbaum C."/>
            <person name="Birren B."/>
        </authorList>
    </citation>
    <scope>NUCLEOTIDE SEQUENCE [LARGE SCALE GENOMIC DNA]</scope>
    <source>
        <strain evidence="9 10">CBS 121828</strain>
    </source>
</reference>
<name>A0A0D1XB42_9EURO</name>
<dbReference type="GO" id="GO:0000978">
    <property type="term" value="F:RNA polymerase II cis-regulatory region sequence-specific DNA binding"/>
    <property type="evidence" value="ECO:0007669"/>
    <property type="project" value="TreeGrafter"/>
</dbReference>
<dbReference type="InterPro" id="IPR007219">
    <property type="entry name" value="XnlR_reg_dom"/>
</dbReference>
<evidence type="ECO:0000313" key="10">
    <source>
        <dbReference type="Proteomes" id="UP000053599"/>
    </source>
</evidence>
<keyword evidence="4" id="KW-0804">Transcription</keyword>
<sequence>MSDATDSQGTRSTSEPLATPVTPRASSQSKSQPGYKQRRRTYLACTFCRSRKQRCDAKQPQCGNCMLQKAACVYKPTSKRATVTQQYVQNLLQQIEDLRSRPEGSEPTSSALHAGYKLPSDAESTTVLSATVPPASTAGAFEHHSKKSIASPSRRGGNSAIATPSQQAYNYHEVAPDDHSIHQDRATLATVPKHMDLDLHTLPQRWLANQLVDCYMVLCHPQYPFLHEATFRRQYDHIWTSSEPPKPFVAGTVNAVLSLGCHFSPGTSTTLADSYFRRAKMLILSEPEPAEDESVPSILQALALLAMYPQGPDAQEEVWDIIGMMIRLLPRIRPPTSNPRSPEDKITQEMNVRLRWACFVLDTVQSSYWGREPCFPHGSNQVRLPLALEDEESHAGERSSPHSPKPPPKILFFTETIRLCQLMRDIALSCRSTPSAALTLEIDQQILDWYSSIPFLPSIKHGEDLPWARLWRQCEVLTARFLHLRVFLLTRHLKSSYPPAPTITAFSSVKEVADTAIQPVLEEACVKAAVALINHLAGFYSAEDGPHSAWWYDLKKIMASSDALLLYLNKALDSPFVTASQFEAEETALHTALKLLRQIENSGKSQATDALRRLEKEVNTMKDRLHNLEYVHVVTEEPQGSMADFGISAIPDFIMDEDIVDQQGPLGWDAWDLGRETTDPFWLDLLH</sequence>
<dbReference type="OrthoDB" id="424974at2759"/>
<protein>
    <recommendedName>
        <fullName evidence="8">Zn(2)-C6 fungal-type domain-containing protein</fullName>
    </recommendedName>
</protein>
<dbReference type="SMART" id="SM00906">
    <property type="entry name" value="Fungal_trans"/>
    <property type="match status" value="1"/>
</dbReference>
<evidence type="ECO:0000259" key="8">
    <source>
        <dbReference type="PROSITE" id="PS50048"/>
    </source>
</evidence>
<evidence type="ECO:0000256" key="4">
    <source>
        <dbReference type="ARBA" id="ARBA00023163"/>
    </source>
</evidence>
<keyword evidence="3" id="KW-0238">DNA-binding</keyword>
<dbReference type="Proteomes" id="UP000053599">
    <property type="component" value="Unassembled WGS sequence"/>
</dbReference>
<organism evidence="9 10">
    <name type="scientific">Exophiala sideris</name>
    <dbReference type="NCBI Taxonomy" id="1016849"/>
    <lineage>
        <taxon>Eukaryota</taxon>
        <taxon>Fungi</taxon>
        <taxon>Dikarya</taxon>
        <taxon>Ascomycota</taxon>
        <taxon>Pezizomycotina</taxon>
        <taxon>Eurotiomycetes</taxon>
        <taxon>Chaetothyriomycetidae</taxon>
        <taxon>Chaetothyriales</taxon>
        <taxon>Herpotrichiellaceae</taxon>
        <taxon>Exophiala</taxon>
    </lineage>
</organism>
<gene>
    <name evidence="9" type="ORF">PV11_00836</name>
</gene>
<keyword evidence="5" id="KW-0539">Nucleus</keyword>
<dbReference type="CDD" id="cd12148">
    <property type="entry name" value="fungal_TF_MHR"/>
    <property type="match status" value="1"/>
</dbReference>
<dbReference type="HOGENOM" id="CLU_400626_0_0_1"/>
<evidence type="ECO:0000256" key="3">
    <source>
        <dbReference type="ARBA" id="ARBA00023125"/>
    </source>
</evidence>